<accession>T1ASV6</accession>
<dbReference type="AlphaFoldDB" id="T1ASV6"/>
<sequence length="53" mass="6176">MSREIKVDEGTILLKDEVEVFYERKITKFGNSAKLDSPKKYIGKRAYVIVLKK</sequence>
<name>T1ASV6_9ZZZZ</name>
<dbReference type="Pfam" id="PF09853">
    <property type="entry name" value="DUF2080"/>
    <property type="match status" value="1"/>
</dbReference>
<reference evidence="1" key="1">
    <citation type="submission" date="2013-08" db="EMBL/GenBank/DDBJ databases">
        <authorList>
            <person name="Mendez C."/>
            <person name="Richter M."/>
            <person name="Ferrer M."/>
            <person name="Sanchez J."/>
        </authorList>
    </citation>
    <scope>NUCLEOTIDE SEQUENCE</scope>
</reference>
<evidence type="ECO:0000313" key="1">
    <source>
        <dbReference type="EMBL" id="EQD45085.1"/>
    </source>
</evidence>
<gene>
    <name evidence="1" type="ORF">B1A_14970</name>
</gene>
<reference evidence="1" key="2">
    <citation type="journal article" date="2014" name="ISME J.">
        <title>Microbial stratification in low pH oxic and suboxic macroscopic growths along an acid mine drainage.</title>
        <authorList>
            <person name="Mendez-Garcia C."/>
            <person name="Mesa V."/>
            <person name="Sprenger R.R."/>
            <person name="Richter M."/>
            <person name="Diez M.S."/>
            <person name="Solano J."/>
            <person name="Bargiela R."/>
            <person name="Golyshina O.V."/>
            <person name="Manteca A."/>
            <person name="Ramos J.L."/>
            <person name="Gallego J.R."/>
            <person name="Llorente I."/>
            <person name="Martins Dos Santos V.A."/>
            <person name="Jensen O.N."/>
            <person name="Pelaez A.I."/>
            <person name="Sanchez J."/>
            <person name="Ferrer M."/>
        </authorList>
    </citation>
    <scope>NUCLEOTIDE SEQUENCE</scope>
</reference>
<proteinExistence type="predicted"/>
<dbReference type="InterPro" id="IPR019205">
    <property type="entry name" value="DUF2080_transposon-encoded"/>
</dbReference>
<dbReference type="EMBL" id="AUZX01010995">
    <property type="protein sequence ID" value="EQD45085.1"/>
    <property type="molecule type" value="Genomic_DNA"/>
</dbReference>
<dbReference type="NCBIfam" id="NF033496">
    <property type="entry name" value="DUF2080_fam_acc"/>
    <property type="match status" value="1"/>
</dbReference>
<comment type="caution">
    <text evidence="1">The sequence shown here is derived from an EMBL/GenBank/DDBJ whole genome shotgun (WGS) entry which is preliminary data.</text>
</comment>
<organism evidence="1">
    <name type="scientific">mine drainage metagenome</name>
    <dbReference type="NCBI Taxonomy" id="410659"/>
    <lineage>
        <taxon>unclassified sequences</taxon>
        <taxon>metagenomes</taxon>
        <taxon>ecological metagenomes</taxon>
    </lineage>
</organism>
<protein>
    <submittedName>
        <fullName evidence="1">Transposon-encoded protein</fullName>
    </submittedName>
</protein>